<proteinExistence type="inferred from homology"/>
<dbReference type="SUPFAM" id="SSF52042">
    <property type="entry name" value="Ribosomal protein L32e"/>
    <property type="match status" value="1"/>
</dbReference>
<dbReference type="PANTHER" id="PTHR23413">
    <property type="entry name" value="60S RIBOSOMAL PROTEIN L32 AND DNA-DIRECTED RNA POLYMERASE II, SUBUNIT N"/>
    <property type="match status" value="1"/>
</dbReference>
<evidence type="ECO:0000313" key="6">
    <source>
        <dbReference type="EMBL" id="HHP67300.1"/>
    </source>
</evidence>
<gene>
    <name evidence="5" type="primary">rpl32e</name>
    <name evidence="6" type="ORF">ENM60_00645</name>
</gene>
<sequence length="142" mass="16295">MRGGLELKDDIERLLRLRERIKVKKPEFLRYLWWKKPKFKNDLKWRKPKGIDNKVKRKLKGYPPLVSVGYGGPSEVRGYHPSGLIPVVVSTLEDINKLDPSKNIIYISGNTGLKKKIEIYRVAVSRGFKVANPPTVVEVRSG</sequence>
<dbReference type="HAMAP" id="MF_00810">
    <property type="entry name" value="Ribosomal_eL32"/>
    <property type="match status" value="1"/>
</dbReference>
<dbReference type="SMART" id="SM01393">
    <property type="entry name" value="Ribosomal_L32e"/>
    <property type="match status" value="1"/>
</dbReference>
<dbReference type="CDD" id="cd00513">
    <property type="entry name" value="Ribosomal_L32_L32e"/>
    <property type="match status" value="1"/>
</dbReference>
<evidence type="ECO:0000256" key="5">
    <source>
        <dbReference type="HAMAP-Rule" id="MF_00810"/>
    </source>
</evidence>
<accession>A0A7J3XX96</accession>
<organism evidence="6">
    <name type="scientific">Thermogladius calderae</name>
    <dbReference type="NCBI Taxonomy" id="1200300"/>
    <lineage>
        <taxon>Archaea</taxon>
        <taxon>Thermoproteota</taxon>
        <taxon>Thermoprotei</taxon>
        <taxon>Desulfurococcales</taxon>
        <taxon>Desulfurococcaceae</taxon>
        <taxon>Thermogladius</taxon>
    </lineage>
</organism>
<dbReference type="PROSITE" id="PS00580">
    <property type="entry name" value="RIBOSOMAL_L32E"/>
    <property type="match status" value="1"/>
</dbReference>
<dbReference type="InterPro" id="IPR036351">
    <property type="entry name" value="Ribosomal_eL32_sf"/>
</dbReference>
<dbReference type="InterPro" id="IPR018263">
    <property type="entry name" value="Ribosomal_eL32_CS"/>
</dbReference>
<comment type="caution">
    <text evidence="6">The sequence shown here is derived from an EMBL/GenBank/DDBJ whole genome shotgun (WGS) entry which is preliminary data.</text>
</comment>
<evidence type="ECO:0000256" key="3">
    <source>
        <dbReference type="ARBA" id="ARBA00023274"/>
    </source>
</evidence>
<comment type="similarity">
    <text evidence="1 5">Belongs to the eukaryotic ribosomal protein eL32 family.</text>
</comment>
<dbReference type="Pfam" id="PF01655">
    <property type="entry name" value="Ribosomal_L32e"/>
    <property type="match status" value="1"/>
</dbReference>
<dbReference type="GO" id="GO:0003735">
    <property type="term" value="F:structural constituent of ribosome"/>
    <property type="evidence" value="ECO:0007669"/>
    <property type="project" value="InterPro"/>
</dbReference>
<dbReference type="GO" id="GO:0022625">
    <property type="term" value="C:cytosolic large ribosomal subunit"/>
    <property type="evidence" value="ECO:0007669"/>
    <property type="project" value="TreeGrafter"/>
</dbReference>
<dbReference type="PANTHER" id="PTHR23413:SF1">
    <property type="entry name" value="RIBOSOMAL PROTEIN L32"/>
    <property type="match status" value="1"/>
</dbReference>
<dbReference type="NCBIfam" id="NF006332">
    <property type="entry name" value="PRK08562.1"/>
    <property type="match status" value="1"/>
</dbReference>
<keyword evidence="3 5" id="KW-0687">Ribonucleoprotein</keyword>
<name>A0A7J3XX96_9CREN</name>
<dbReference type="InterPro" id="IPR023654">
    <property type="entry name" value="Ribosomal_eL32_arc"/>
</dbReference>
<keyword evidence="2 5" id="KW-0689">Ribosomal protein</keyword>
<evidence type="ECO:0000256" key="1">
    <source>
        <dbReference type="ARBA" id="ARBA00008431"/>
    </source>
</evidence>
<dbReference type="EMBL" id="DRYK01000014">
    <property type="protein sequence ID" value="HHP67300.1"/>
    <property type="molecule type" value="Genomic_DNA"/>
</dbReference>
<dbReference type="InterPro" id="IPR001515">
    <property type="entry name" value="Ribosomal_eL32"/>
</dbReference>
<reference evidence="6" key="1">
    <citation type="journal article" date="2020" name="mSystems">
        <title>Genome- and Community-Level Interaction Insights into Carbon Utilization and Element Cycling Functions of Hydrothermarchaeota in Hydrothermal Sediment.</title>
        <authorList>
            <person name="Zhou Z."/>
            <person name="Liu Y."/>
            <person name="Xu W."/>
            <person name="Pan J."/>
            <person name="Luo Z.H."/>
            <person name="Li M."/>
        </authorList>
    </citation>
    <scope>NUCLEOTIDE SEQUENCE [LARGE SCALE GENOMIC DNA]</scope>
    <source>
        <strain evidence="6">SpSt-110</strain>
    </source>
</reference>
<evidence type="ECO:0000256" key="4">
    <source>
        <dbReference type="ARBA" id="ARBA00035229"/>
    </source>
</evidence>
<dbReference type="AlphaFoldDB" id="A0A7J3XX96"/>
<protein>
    <recommendedName>
        <fullName evidence="4 5">Large ribosomal subunit protein eL32</fullName>
    </recommendedName>
</protein>
<dbReference type="GO" id="GO:0006412">
    <property type="term" value="P:translation"/>
    <property type="evidence" value="ECO:0007669"/>
    <property type="project" value="UniProtKB-UniRule"/>
</dbReference>
<evidence type="ECO:0000256" key="2">
    <source>
        <dbReference type="ARBA" id="ARBA00022980"/>
    </source>
</evidence>